<protein>
    <recommendedName>
        <fullName evidence="3">DUF6535 domain-containing protein</fullName>
    </recommendedName>
</protein>
<feature type="transmembrane region" description="Helical" evidence="2">
    <location>
        <begin position="51"/>
        <end position="70"/>
    </location>
</feature>
<keyword evidence="2" id="KW-0812">Transmembrane</keyword>
<keyword evidence="5" id="KW-1185">Reference proteome</keyword>
<feature type="transmembrane region" description="Helical" evidence="2">
    <location>
        <begin position="172"/>
        <end position="196"/>
    </location>
</feature>
<proteinExistence type="predicted"/>
<reference evidence="4 5" key="1">
    <citation type="submission" date="2024-01" db="EMBL/GenBank/DDBJ databases">
        <title>A draft genome for a cacao thread blight-causing isolate of Paramarasmius palmivorus.</title>
        <authorList>
            <person name="Baruah I.K."/>
            <person name="Bukari Y."/>
            <person name="Amoako-Attah I."/>
            <person name="Meinhardt L.W."/>
            <person name="Bailey B.A."/>
            <person name="Cohen S.P."/>
        </authorList>
    </citation>
    <scope>NUCLEOTIDE SEQUENCE [LARGE SCALE GENOMIC DNA]</scope>
    <source>
        <strain evidence="4 5">GH-12</strain>
    </source>
</reference>
<feature type="transmembrane region" description="Helical" evidence="2">
    <location>
        <begin position="208"/>
        <end position="231"/>
    </location>
</feature>
<feature type="transmembrane region" description="Helical" evidence="2">
    <location>
        <begin position="263"/>
        <end position="287"/>
    </location>
</feature>
<feature type="compositionally biased region" description="Low complexity" evidence="1">
    <location>
        <begin position="646"/>
        <end position="657"/>
    </location>
</feature>
<gene>
    <name evidence="4" type="ORF">VNI00_008017</name>
</gene>
<name>A0AAW0CXB2_9AGAR</name>
<comment type="caution">
    <text evidence="4">The sequence shown here is derived from an EMBL/GenBank/DDBJ whole genome shotgun (WGS) entry which is preliminary data.</text>
</comment>
<evidence type="ECO:0000313" key="4">
    <source>
        <dbReference type="EMBL" id="KAK7043852.1"/>
    </source>
</evidence>
<dbReference type="AlphaFoldDB" id="A0AAW0CXB2"/>
<feature type="compositionally biased region" description="Basic and acidic residues" evidence="1">
    <location>
        <begin position="613"/>
        <end position="624"/>
    </location>
</feature>
<dbReference type="EMBL" id="JAYKXP010000027">
    <property type="protein sequence ID" value="KAK7043852.1"/>
    <property type="molecule type" value="Genomic_DNA"/>
</dbReference>
<evidence type="ECO:0000256" key="1">
    <source>
        <dbReference type="SAM" id="MobiDB-lite"/>
    </source>
</evidence>
<feature type="compositionally biased region" description="Basic and acidic residues" evidence="1">
    <location>
        <begin position="825"/>
        <end position="835"/>
    </location>
</feature>
<keyword evidence="2" id="KW-0472">Membrane</keyword>
<sequence>MPENSPDVVASEGDVEEKKPTLAESFEKISKVVEKYDEEQVKGWKEDIDTLLVFAGLFSAVVTAFLIEAYQKLEEDPADKTVALLEKLVSLQQPNISQTAAISSDLNPFTPDASTIRINCFWLLSLIFSLTSALFGLLCKQWLREYQREPPTSSPAEALALRQLRRDSFEKWGVPGFLSALPILLEIALLFFFAGILDLLWGLHHIPFVVSTVAVTVSAGLYFITTLLPTLSVPKRLDRKIQSQRFQLLSYQFICPYRSPQAWAVYCLATSRNIWISLLVYVFAPWLKIRARWPCSDWASFDLQVLRQYDEHVQSRSNNLFSLQVYQLRAFEWIAMMFSDSPLIIPHLQNVLGTIPPSVAMSAVLGHWNVALWTDISREDVNLAVGNPTEFYRRYSWYRFLGGLSRFPPVPHPVLCQPDGIKFLFVHQLLMTRAVHSGFYAALEQMGLRTADSHFVAPLSVIGRRWVHQDASVRKRSLVLLRLYEQSWKSCSSSEDDRFHRHRYERLAFILVLAKHINRTDRTSVLITSKRGQEFIRFIHNEILIQQLYRYFERTDYSELWLQAIKKTQEVGNLPVDYFVPLPRLRDPRPTLSPLPPIRYSLETQPDVEVDHDDQVRGSRRDGETSDDENLLEIQTVGNPAIMDDNNGNSGSSSVSGIGHTASPGLGRPFAHSDDEPGSVSCTNDTQYQPSEEIDSLVVTPSPGPTFNVHGDKQILGSAHAWDQDRDPQPSGKVNADLENLVAARVRKLDDPHVAYAGPAHDPASVPDSDQELPSAHSIDEQTLSSLPRATSICGQDHDANPASTFLGATKADASSSSHTNEVGGDEHPVARTRC</sequence>
<feature type="region of interest" description="Disordered" evidence="1">
    <location>
        <begin position="792"/>
        <end position="835"/>
    </location>
</feature>
<feature type="compositionally biased region" description="Polar residues" evidence="1">
    <location>
        <begin position="680"/>
        <end position="690"/>
    </location>
</feature>
<evidence type="ECO:0000256" key="2">
    <source>
        <dbReference type="SAM" id="Phobius"/>
    </source>
</evidence>
<feature type="domain" description="DUF6535" evidence="3">
    <location>
        <begin position="29"/>
        <end position="201"/>
    </location>
</feature>
<feature type="region of interest" description="Disordered" evidence="1">
    <location>
        <begin position="590"/>
        <end position="690"/>
    </location>
</feature>
<evidence type="ECO:0000259" key="3">
    <source>
        <dbReference type="Pfam" id="PF20153"/>
    </source>
</evidence>
<keyword evidence="2" id="KW-1133">Transmembrane helix</keyword>
<dbReference type="Pfam" id="PF20153">
    <property type="entry name" value="DUF6535"/>
    <property type="match status" value="1"/>
</dbReference>
<evidence type="ECO:0000313" key="5">
    <source>
        <dbReference type="Proteomes" id="UP001383192"/>
    </source>
</evidence>
<dbReference type="Proteomes" id="UP001383192">
    <property type="component" value="Unassembled WGS sequence"/>
</dbReference>
<feature type="transmembrane region" description="Helical" evidence="2">
    <location>
        <begin position="116"/>
        <end position="138"/>
    </location>
</feature>
<dbReference type="InterPro" id="IPR045338">
    <property type="entry name" value="DUF6535"/>
</dbReference>
<feature type="region of interest" description="Disordered" evidence="1">
    <location>
        <begin position="755"/>
        <end position="777"/>
    </location>
</feature>
<organism evidence="4 5">
    <name type="scientific">Paramarasmius palmivorus</name>
    <dbReference type="NCBI Taxonomy" id="297713"/>
    <lineage>
        <taxon>Eukaryota</taxon>
        <taxon>Fungi</taxon>
        <taxon>Dikarya</taxon>
        <taxon>Basidiomycota</taxon>
        <taxon>Agaricomycotina</taxon>
        <taxon>Agaricomycetes</taxon>
        <taxon>Agaricomycetidae</taxon>
        <taxon>Agaricales</taxon>
        <taxon>Marasmiineae</taxon>
        <taxon>Marasmiaceae</taxon>
        <taxon>Paramarasmius</taxon>
    </lineage>
</organism>
<feature type="region of interest" description="Disordered" evidence="1">
    <location>
        <begin position="1"/>
        <end position="20"/>
    </location>
</feature>
<accession>A0AAW0CXB2</accession>